<keyword evidence="2" id="KW-1185">Reference proteome</keyword>
<gene>
    <name evidence="1" type="ORF">TARUN_3784</name>
</gene>
<comment type="caution">
    <text evidence="1">The sequence shown here is derived from an EMBL/GenBank/DDBJ whole genome shotgun (WGS) entry which is preliminary data.</text>
</comment>
<dbReference type="OrthoDB" id="4829316at2759"/>
<evidence type="ECO:0000313" key="2">
    <source>
        <dbReference type="Proteomes" id="UP000266272"/>
    </source>
</evidence>
<dbReference type="AlphaFoldDB" id="A0A395NRI1"/>
<reference evidence="1 2" key="1">
    <citation type="journal article" date="2018" name="PLoS Pathog.">
        <title>Evolution of structural diversity of trichothecenes, a family of toxins produced by plant pathogenic and entomopathogenic fungi.</title>
        <authorList>
            <person name="Proctor R.H."/>
            <person name="McCormick S.P."/>
            <person name="Kim H.S."/>
            <person name="Cardoza R.E."/>
            <person name="Stanley A.M."/>
            <person name="Lindo L."/>
            <person name="Kelly A."/>
            <person name="Brown D.W."/>
            <person name="Lee T."/>
            <person name="Vaughan M.M."/>
            <person name="Alexander N.J."/>
            <person name="Busman M."/>
            <person name="Gutierrez S."/>
        </authorList>
    </citation>
    <scope>NUCLEOTIDE SEQUENCE [LARGE SCALE GENOMIC DNA]</scope>
    <source>
        <strain evidence="1 2">IBT 40837</strain>
    </source>
</reference>
<name>A0A395NRI1_TRIAR</name>
<evidence type="ECO:0000313" key="1">
    <source>
        <dbReference type="EMBL" id="RFU78437.1"/>
    </source>
</evidence>
<accession>A0A395NRI1</accession>
<sequence>MSAATITRTAATTAARRPVSFFMQVRRMGRAFEHHPYERIPVTMKPARPDYAKQVTWVAGKLVTYVPTFGLMLTWPAFCKWALDGQIGRL</sequence>
<organism evidence="1 2">
    <name type="scientific">Trichoderma arundinaceum</name>
    <dbReference type="NCBI Taxonomy" id="490622"/>
    <lineage>
        <taxon>Eukaryota</taxon>
        <taxon>Fungi</taxon>
        <taxon>Dikarya</taxon>
        <taxon>Ascomycota</taxon>
        <taxon>Pezizomycotina</taxon>
        <taxon>Sordariomycetes</taxon>
        <taxon>Hypocreomycetidae</taxon>
        <taxon>Hypocreales</taxon>
        <taxon>Hypocreaceae</taxon>
        <taxon>Trichoderma</taxon>
    </lineage>
</organism>
<protein>
    <submittedName>
        <fullName evidence="1">Uncharacterized protein</fullName>
    </submittedName>
</protein>
<dbReference type="Proteomes" id="UP000266272">
    <property type="component" value="Unassembled WGS sequence"/>
</dbReference>
<proteinExistence type="predicted"/>
<dbReference type="EMBL" id="PXOA01000211">
    <property type="protein sequence ID" value="RFU78437.1"/>
    <property type="molecule type" value="Genomic_DNA"/>
</dbReference>